<gene>
    <name evidence="1" type="ORF">CERSUDRAFT_59516</name>
</gene>
<dbReference type="EMBL" id="KB445815">
    <property type="protein sequence ID" value="EMD31757.1"/>
    <property type="molecule type" value="Genomic_DNA"/>
</dbReference>
<proteinExistence type="predicted"/>
<dbReference type="Proteomes" id="UP000016930">
    <property type="component" value="Unassembled WGS sequence"/>
</dbReference>
<evidence type="ECO:0000313" key="1">
    <source>
        <dbReference type="EMBL" id="EMD31757.1"/>
    </source>
</evidence>
<name>M2R0I0_CERS8</name>
<sequence>LQLCKFSFTTIHLTMRLLPAWFHVLEKHGLVKKKMPCDVATCWNSTYDMLEFAVEYRVAIDDMTMDRAMNLRKWELRDEEWVIASQLCDTLKHAMQFFSRDTPNLTRVILVMDYIDEYLSTAVTNMSIAAPICAGSSEQI</sequence>
<dbReference type="OrthoDB" id="2797375at2759"/>
<protein>
    <recommendedName>
        <fullName evidence="3">HAT C-terminal dimerisation domain-containing protein</fullName>
    </recommendedName>
</protein>
<dbReference type="SUPFAM" id="SSF53098">
    <property type="entry name" value="Ribonuclease H-like"/>
    <property type="match status" value="1"/>
</dbReference>
<dbReference type="STRING" id="914234.M2R0I0"/>
<reference evidence="1 2" key="1">
    <citation type="journal article" date="2012" name="Proc. Natl. Acad. Sci. U.S.A.">
        <title>Comparative genomics of Ceriporiopsis subvermispora and Phanerochaete chrysosporium provide insight into selective ligninolysis.</title>
        <authorList>
            <person name="Fernandez-Fueyo E."/>
            <person name="Ruiz-Duenas F.J."/>
            <person name="Ferreira P."/>
            <person name="Floudas D."/>
            <person name="Hibbett D.S."/>
            <person name="Canessa P."/>
            <person name="Larrondo L.F."/>
            <person name="James T.Y."/>
            <person name="Seelenfreund D."/>
            <person name="Lobos S."/>
            <person name="Polanco R."/>
            <person name="Tello M."/>
            <person name="Honda Y."/>
            <person name="Watanabe T."/>
            <person name="Watanabe T."/>
            <person name="Ryu J.S."/>
            <person name="Kubicek C.P."/>
            <person name="Schmoll M."/>
            <person name="Gaskell J."/>
            <person name="Hammel K.E."/>
            <person name="St John F.J."/>
            <person name="Vanden Wymelenberg A."/>
            <person name="Sabat G."/>
            <person name="Splinter BonDurant S."/>
            <person name="Syed K."/>
            <person name="Yadav J.S."/>
            <person name="Doddapaneni H."/>
            <person name="Subramanian V."/>
            <person name="Lavin J.L."/>
            <person name="Oguiza J.A."/>
            <person name="Perez G."/>
            <person name="Pisabarro A.G."/>
            <person name="Ramirez L."/>
            <person name="Santoyo F."/>
            <person name="Master E."/>
            <person name="Coutinho P.M."/>
            <person name="Henrissat B."/>
            <person name="Lombard V."/>
            <person name="Magnuson J.K."/>
            <person name="Kuees U."/>
            <person name="Hori C."/>
            <person name="Igarashi K."/>
            <person name="Samejima M."/>
            <person name="Held B.W."/>
            <person name="Barry K.W."/>
            <person name="LaButti K.M."/>
            <person name="Lapidus A."/>
            <person name="Lindquist E.A."/>
            <person name="Lucas S.M."/>
            <person name="Riley R."/>
            <person name="Salamov A.A."/>
            <person name="Hoffmeister D."/>
            <person name="Schwenk D."/>
            <person name="Hadar Y."/>
            <person name="Yarden O."/>
            <person name="de Vries R.P."/>
            <person name="Wiebenga A."/>
            <person name="Stenlid J."/>
            <person name="Eastwood D."/>
            <person name="Grigoriev I.V."/>
            <person name="Berka R.M."/>
            <person name="Blanchette R.A."/>
            <person name="Kersten P."/>
            <person name="Martinez A.T."/>
            <person name="Vicuna R."/>
            <person name="Cullen D."/>
        </authorList>
    </citation>
    <scope>NUCLEOTIDE SEQUENCE [LARGE SCALE GENOMIC DNA]</scope>
    <source>
        <strain evidence="1 2">B</strain>
    </source>
</reference>
<evidence type="ECO:0008006" key="3">
    <source>
        <dbReference type="Google" id="ProtNLM"/>
    </source>
</evidence>
<dbReference type="HOGENOM" id="CLU_099691_2_0_1"/>
<dbReference type="InterPro" id="IPR012337">
    <property type="entry name" value="RNaseH-like_sf"/>
</dbReference>
<evidence type="ECO:0000313" key="2">
    <source>
        <dbReference type="Proteomes" id="UP000016930"/>
    </source>
</evidence>
<feature type="non-terminal residue" evidence="1">
    <location>
        <position position="140"/>
    </location>
</feature>
<organism evidence="1 2">
    <name type="scientific">Ceriporiopsis subvermispora (strain B)</name>
    <name type="common">White-rot fungus</name>
    <name type="synonym">Gelatoporia subvermispora</name>
    <dbReference type="NCBI Taxonomy" id="914234"/>
    <lineage>
        <taxon>Eukaryota</taxon>
        <taxon>Fungi</taxon>
        <taxon>Dikarya</taxon>
        <taxon>Basidiomycota</taxon>
        <taxon>Agaricomycotina</taxon>
        <taxon>Agaricomycetes</taxon>
        <taxon>Polyporales</taxon>
        <taxon>Gelatoporiaceae</taxon>
        <taxon>Gelatoporia</taxon>
    </lineage>
</organism>
<accession>M2R0I0</accession>
<keyword evidence="2" id="KW-1185">Reference proteome</keyword>
<dbReference type="AlphaFoldDB" id="M2R0I0"/>